<dbReference type="PANTHER" id="PTHR10622">
    <property type="entry name" value="HET DOMAIN-CONTAINING PROTEIN"/>
    <property type="match status" value="1"/>
</dbReference>
<dbReference type="GeneID" id="70136184"/>
<keyword evidence="4" id="KW-1185">Reference proteome</keyword>
<proteinExistence type="predicted"/>
<dbReference type="EMBL" id="JAGPXC010000004">
    <property type="protein sequence ID" value="KAH6654195.1"/>
    <property type="molecule type" value="Genomic_DNA"/>
</dbReference>
<name>A0A9P8ULJ2_9PEZI</name>
<feature type="compositionally biased region" description="Basic and acidic residues" evidence="1">
    <location>
        <begin position="751"/>
        <end position="762"/>
    </location>
</feature>
<feature type="region of interest" description="Disordered" evidence="1">
    <location>
        <begin position="556"/>
        <end position="657"/>
    </location>
</feature>
<sequence length="776" mass="88722">MYLLNVTSKTLEEFSDDQTPPYAILSHRWGKPEDEISFLEVNSQNIDESKPAWAKLEGCCEQAKRVKINYVWIDTCCINKQDGHHLDSINSMFEWYQKAKVCYAYLFDVAPDENFTKAEWFERGWTLQELLAPKKKVEFYNNKWICIGTRESLAVALEEKTGISRKVLRGEKDMLTESVAQRMSWAARRKTKIATDMAYCLLGIFGISFKTLYHEDDEGADAAFRKLQIEIFNRTGDDSILAWTHVPANLGHRNPKPQGGLAGSPLDYVDSRKIVSGPSTKPTKFKIEFNNDSLQLTRDLYTDPSGMTFIILRCYSRSNRRARIGIPVERRPGYLGKTYDRLQCENFEFLVTSPKDCVQTSIRLLLSGHKHYATKYYQSNPFRLLEPRYYYEAPPALEYDSETPPASPEPRRYYQMWTEPYQGFIPDKTAETPAVGYLRKTYEEECNWEKQNGLKAPQQHDDGSVLPIPGSLMDFDDLYIGSMMSPAPGTVLHDSHLHHRPANREDTYQNTFTFPPHNFTAQDDYMNNHQLVGPSADFQYETALATPDQYSLNNLTDTSYAGGEGDPSLRGFLKGPAIGTDEYDDCSGIPEDIEASRTPSESTRKSALHGKKAKPSRHIHQSRYNSHKRNGSKERPSRSTERDDDNYFGMAEDTKYPDSRNTKLYLSEVNDYHIMTQPFTYIDNYEENPAPGYQIDSSGVGSLGPGDDYPELSGGNEAQRRNHKSGLMSKGSHHRVKEAKKSQSSSVRSGRYHEDNYSERTDYIGISNIRKGRHRR</sequence>
<evidence type="ECO:0000256" key="1">
    <source>
        <dbReference type="SAM" id="MobiDB-lite"/>
    </source>
</evidence>
<evidence type="ECO:0000313" key="3">
    <source>
        <dbReference type="EMBL" id="KAH6654195.1"/>
    </source>
</evidence>
<feature type="compositionally biased region" description="Basic residues" evidence="1">
    <location>
        <begin position="606"/>
        <end position="630"/>
    </location>
</feature>
<gene>
    <name evidence="3" type="ORF">BKA67DRAFT_658511</name>
</gene>
<feature type="domain" description="Heterokaryon incompatibility" evidence="2">
    <location>
        <begin position="22"/>
        <end position="110"/>
    </location>
</feature>
<dbReference type="InterPro" id="IPR010730">
    <property type="entry name" value="HET"/>
</dbReference>
<organism evidence="3 4">
    <name type="scientific">Truncatella angustata</name>
    <dbReference type="NCBI Taxonomy" id="152316"/>
    <lineage>
        <taxon>Eukaryota</taxon>
        <taxon>Fungi</taxon>
        <taxon>Dikarya</taxon>
        <taxon>Ascomycota</taxon>
        <taxon>Pezizomycotina</taxon>
        <taxon>Sordariomycetes</taxon>
        <taxon>Xylariomycetidae</taxon>
        <taxon>Amphisphaeriales</taxon>
        <taxon>Sporocadaceae</taxon>
        <taxon>Truncatella</taxon>
    </lineage>
</organism>
<protein>
    <submittedName>
        <fullName evidence="3">Heterokaryon incompatibility protein-domain-containing protein</fullName>
    </submittedName>
</protein>
<dbReference type="Proteomes" id="UP000758603">
    <property type="component" value="Unassembled WGS sequence"/>
</dbReference>
<evidence type="ECO:0000259" key="2">
    <source>
        <dbReference type="Pfam" id="PF06985"/>
    </source>
</evidence>
<feature type="region of interest" description="Disordered" evidence="1">
    <location>
        <begin position="690"/>
        <end position="776"/>
    </location>
</feature>
<dbReference type="RefSeq" id="XP_045958465.1">
    <property type="nucleotide sequence ID" value="XM_046107293.1"/>
</dbReference>
<dbReference type="PANTHER" id="PTHR10622:SF10">
    <property type="entry name" value="HET DOMAIN-CONTAINING PROTEIN"/>
    <property type="match status" value="1"/>
</dbReference>
<dbReference type="Pfam" id="PF06985">
    <property type="entry name" value="HET"/>
    <property type="match status" value="1"/>
</dbReference>
<dbReference type="AlphaFoldDB" id="A0A9P8ULJ2"/>
<reference evidence="3" key="1">
    <citation type="journal article" date="2021" name="Nat. Commun.">
        <title>Genetic determinants of endophytism in the Arabidopsis root mycobiome.</title>
        <authorList>
            <person name="Mesny F."/>
            <person name="Miyauchi S."/>
            <person name="Thiergart T."/>
            <person name="Pickel B."/>
            <person name="Atanasova L."/>
            <person name="Karlsson M."/>
            <person name="Huettel B."/>
            <person name="Barry K.W."/>
            <person name="Haridas S."/>
            <person name="Chen C."/>
            <person name="Bauer D."/>
            <person name="Andreopoulos W."/>
            <person name="Pangilinan J."/>
            <person name="LaButti K."/>
            <person name="Riley R."/>
            <person name="Lipzen A."/>
            <person name="Clum A."/>
            <person name="Drula E."/>
            <person name="Henrissat B."/>
            <person name="Kohler A."/>
            <person name="Grigoriev I.V."/>
            <person name="Martin F.M."/>
            <person name="Hacquard S."/>
        </authorList>
    </citation>
    <scope>NUCLEOTIDE SEQUENCE</scope>
    <source>
        <strain evidence="3">MPI-SDFR-AT-0073</strain>
    </source>
</reference>
<evidence type="ECO:0000313" key="4">
    <source>
        <dbReference type="Proteomes" id="UP000758603"/>
    </source>
</evidence>
<accession>A0A9P8ULJ2</accession>
<comment type="caution">
    <text evidence="3">The sequence shown here is derived from an EMBL/GenBank/DDBJ whole genome shotgun (WGS) entry which is preliminary data.</text>
</comment>
<feature type="compositionally biased region" description="Basic and acidic residues" evidence="1">
    <location>
        <begin position="631"/>
        <end position="641"/>
    </location>
</feature>